<dbReference type="PROSITE" id="PS50213">
    <property type="entry name" value="FAS1"/>
    <property type="match status" value="2"/>
</dbReference>
<dbReference type="FunFam" id="2.30.180.10:FF:000049">
    <property type="entry name" value="Uncharacterized protein"/>
    <property type="match status" value="1"/>
</dbReference>
<evidence type="ECO:0000256" key="1">
    <source>
        <dbReference type="SAM" id="SignalP"/>
    </source>
</evidence>
<proteinExistence type="predicted"/>
<dbReference type="KEGG" id="dpx:DAPPUDRAFT_244923"/>
<evidence type="ECO:0000259" key="2">
    <source>
        <dbReference type="PROSITE" id="PS50213"/>
    </source>
</evidence>
<dbReference type="GO" id="GO:0050839">
    <property type="term" value="F:cell adhesion molecule binding"/>
    <property type="evidence" value="ECO:0000318"/>
    <property type="project" value="GO_Central"/>
</dbReference>
<sequence length="317" mass="34198">MKDILLIVNITFLSLAAIVNTLESNRHHSSSSFTNYGCADTIPAVVLRENGLTKLADLLLTADGLVETLSGPGPFTLFAPTDEAFASMNLYNFDTEDVNLLKDILAYHAVPLEITSAFLSAIQQVYQLPTVQGSAPVRINVYRENGRATSTLFDPVKTVTVNGALVLRKLKACNGYVYVIDKVLNPADLMPENDELEILKQYGLTTVKKILDVLVGPKTLFAPTDAAFAALPPGFLDELLADKKKLLTFINTHVVSGYHYSRGLETGPILAFGAVVDVQVSHGKITYGGANLLIPDITNVQGVIHVIDACVLPADSE</sequence>
<dbReference type="GO" id="GO:0031012">
    <property type="term" value="C:extracellular matrix"/>
    <property type="evidence" value="ECO:0000318"/>
    <property type="project" value="GO_Central"/>
</dbReference>
<feature type="signal peptide" evidence="1">
    <location>
        <begin position="1"/>
        <end position="21"/>
    </location>
</feature>
<organism evidence="3 4">
    <name type="scientific">Daphnia pulex</name>
    <name type="common">Water flea</name>
    <dbReference type="NCBI Taxonomy" id="6669"/>
    <lineage>
        <taxon>Eukaryota</taxon>
        <taxon>Metazoa</taxon>
        <taxon>Ecdysozoa</taxon>
        <taxon>Arthropoda</taxon>
        <taxon>Crustacea</taxon>
        <taxon>Branchiopoda</taxon>
        <taxon>Diplostraca</taxon>
        <taxon>Cladocera</taxon>
        <taxon>Anomopoda</taxon>
        <taxon>Daphniidae</taxon>
        <taxon>Daphnia</taxon>
    </lineage>
</organism>
<dbReference type="SUPFAM" id="SSF82153">
    <property type="entry name" value="FAS1 domain"/>
    <property type="match status" value="2"/>
</dbReference>
<dbReference type="GO" id="GO:0005615">
    <property type="term" value="C:extracellular space"/>
    <property type="evidence" value="ECO:0000318"/>
    <property type="project" value="GO_Central"/>
</dbReference>
<dbReference type="eggNOG" id="KOG1437">
    <property type="taxonomic scope" value="Eukaryota"/>
</dbReference>
<dbReference type="InterPro" id="IPR000782">
    <property type="entry name" value="FAS1_domain"/>
</dbReference>
<dbReference type="SMART" id="SM00554">
    <property type="entry name" value="FAS1"/>
    <property type="match status" value="2"/>
</dbReference>
<dbReference type="HOGENOM" id="CLU_031281_1_0_1"/>
<feature type="chain" id="PRO_5003241349" description="FAS1 domain-containing protein" evidence="1">
    <location>
        <begin position="22"/>
        <end position="317"/>
    </location>
</feature>
<dbReference type="STRING" id="6669.E9GM60"/>
<keyword evidence="4" id="KW-1185">Reference proteome</keyword>
<accession>E9GM60</accession>
<evidence type="ECO:0000313" key="3">
    <source>
        <dbReference type="EMBL" id="EFX79305.1"/>
    </source>
</evidence>
<dbReference type="GO" id="GO:0007155">
    <property type="term" value="P:cell adhesion"/>
    <property type="evidence" value="ECO:0000318"/>
    <property type="project" value="GO_Central"/>
</dbReference>
<name>E9GM60_DAPPU</name>
<reference evidence="3 4" key="1">
    <citation type="journal article" date="2011" name="Science">
        <title>The ecoresponsive genome of Daphnia pulex.</title>
        <authorList>
            <person name="Colbourne J.K."/>
            <person name="Pfrender M.E."/>
            <person name="Gilbert D."/>
            <person name="Thomas W.K."/>
            <person name="Tucker A."/>
            <person name="Oakley T.H."/>
            <person name="Tokishita S."/>
            <person name="Aerts A."/>
            <person name="Arnold G.J."/>
            <person name="Basu M.K."/>
            <person name="Bauer D.J."/>
            <person name="Caceres C.E."/>
            <person name="Carmel L."/>
            <person name="Casola C."/>
            <person name="Choi J.H."/>
            <person name="Detter J.C."/>
            <person name="Dong Q."/>
            <person name="Dusheyko S."/>
            <person name="Eads B.D."/>
            <person name="Frohlich T."/>
            <person name="Geiler-Samerotte K.A."/>
            <person name="Gerlach D."/>
            <person name="Hatcher P."/>
            <person name="Jogdeo S."/>
            <person name="Krijgsveld J."/>
            <person name="Kriventseva E.V."/>
            <person name="Kultz D."/>
            <person name="Laforsch C."/>
            <person name="Lindquist E."/>
            <person name="Lopez J."/>
            <person name="Manak J.R."/>
            <person name="Muller J."/>
            <person name="Pangilinan J."/>
            <person name="Patwardhan R.P."/>
            <person name="Pitluck S."/>
            <person name="Pritham E.J."/>
            <person name="Rechtsteiner A."/>
            <person name="Rho M."/>
            <person name="Rogozin I.B."/>
            <person name="Sakarya O."/>
            <person name="Salamov A."/>
            <person name="Schaack S."/>
            <person name="Shapiro H."/>
            <person name="Shiga Y."/>
            <person name="Skalitzky C."/>
            <person name="Smith Z."/>
            <person name="Souvorov A."/>
            <person name="Sung W."/>
            <person name="Tang Z."/>
            <person name="Tsuchiya D."/>
            <person name="Tu H."/>
            <person name="Vos H."/>
            <person name="Wang M."/>
            <person name="Wolf Y.I."/>
            <person name="Yamagata H."/>
            <person name="Yamada T."/>
            <person name="Ye Y."/>
            <person name="Shaw J.R."/>
            <person name="Andrews J."/>
            <person name="Crease T.J."/>
            <person name="Tang H."/>
            <person name="Lucas S.M."/>
            <person name="Robertson H.M."/>
            <person name="Bork P."/>
            <person name="Koonin E.V."/>
            <person name="Zdobnov E.M."/>
            <person name="Grigoriev I.V."/>
            <person name="Lynch M."/>
            <person name="Boore J.L."/>
        </authorList>
    </citation>
    <scope>NUCLEOTIDE SEQUENCE [LARGE SCALE GENOMIC DNA]</scope>
</reference>
<feature type="domain" description="FAS1" evidence="2">
    <location>
        <begin position="39"/>
        <end position="184"/>
    </location>
</feature>
<dbReference type="InterPro" id="IPR050904">
    <property type="entry name" value="Adhesion/Biosynth-related"/>
</dbReference>
<dbReference type="InterPro" id="IPR036378">
    <property type="entry name" value="FAS1_dom_sf"/>
</dbReference>
<dbReference type="EMBL" id="GL732552">
    <property type="protein sequence ID" value="EFX79305.1"/>
    <property type="molecule type" value="Genomic_DNA"/>
</dbReference>
<dbReference type="PANTHER" id="PTHR10900">
    <property type="entry name" value="PERIOSTIN-RELATED"/>
    <property type="match status" value="1"/>
</dbReference>
<protein>
    <recommendedName>
        <fullName evidence="2">FAS1 domain-containing protein</fullName>
    </recommendedName>
</protein>
<dbReference type="InParanoid" id="E9GM60"/>
<feature type="domain" description="FAS1" evidence="2">
    <location>
        <begin position="183"/>
        <end position="311"/>
    </location>
</feature>
<dbReference type="PANTHER" id="PTHR10900:SF120">
    <property type="entry name" value="MUCIN-5AC-RELATED"/>
    <property type="match status" value="1"/>
</dbReference>
<dbReference type="OMA" id="GHCANIA"/>
<gene>
    <name evidence="3" type="ORF">DAPPUDRAFT_244923</name>
</gene>
<dbReference type="Gene3D" id="2.30.180.10">
    <property type="entry name" value="FAS1 domain"/>
    <property type="match status" value="2"/>
</dbReference>
<dbReference type="PhylomeDB" id="E9GM60"/>
<keyword evidence="1" id="KW-0732">Signal</keyword>
<dbReference type="Proteomes" id="UP000000305">
    <property type="component" value="Unassembled WGS sequence"/>
</dbReference>
<dbReference type="AlphaFoldDB" id="E9GM60"/>
<dbReference type="OrthoDB" id="286301at2759"/>
<dbReference type="Pfam" id="PF02469">
    <property type="entry name" value="Fasciclin"/>
    <property type="match status" value="2"/>
</dbReference>
<evidence type="ECO:0000313" key="4">
    <source>
        <dbReference type="Proteomes" id="UP000000305"/>
    </source>
</evidence>
<dbReference type="FunFam" id="2.30.180.10:FF:000032">
    <property type="entry name" value="Fasciclin domain-containing protein, putative"/>
    <property type="match status" value="1"/>
</dbReference>
<dbReference type="GO" id="GO:0030198">
    <property type="term" value="P:extracellular matrix organization"/>
    <property type="evidence" value="ECO:0000318"/>
    <property type="project" value="GO_Central"/>
</dbReference>